<feature type="domain" description="Cadherin" evidence="15">
    <location>
        <begin position="221"/>
        <end position="334"/>
    </location>
</feature>
<evidence type="ECO:0000259" key="15">
    <source>
        <dbReference type="PROSITE" id="PS50268"/>
    </source>
</evidence>
<dbReference type="SUPFAM" id="SSF49313">
    <property type="entry name" value="Cadherin-like"/>
    <property type="match status" value="14"/>
</dbReference>
<feature type="region of interest" description="Disordered" evidence="13">
    <location>
        <begin position="1831"/>
        <end position="1851"/>
    </location>
</feature>
<feature type="transmembrane region" description="Helical" evidence="14">
    <location>
        <begin position="1670"/>
        <end position="1695"/>
    </location>
</feature>
<dbReference type="PROSITE" id="PS50268">
    <property type="entry name" value="CADHERIN_2"/>
    <property type="match status" value="14"/>
</dbReference>
<dbReference type="GO" id="GO:0009653">
    <property type="term" value="P:anatomical structure morphogenesis"/>
    <property type="evidence" value="ECO:0007669"/>
    <property type="project" value="UniProtKB-ARBA"/>
</dbReference>
<evidence type="ECO:0000313" key="16">
    <source>
        <dbReference type="EMBL" id="KAL0281422.1"/>
    </source>
</evidence>
<dbReference type="Pfam" id="PF00028">
    <property type="entry name" value="Cadherin"/>
    <property type="match status" value="11"/>
</dbReference>
<dbReference type="CDD" id="cd11304">
    <property type="entry name" value="Cadherin_repeat"/>
    <property type="match status" value="14"/>
</dbReference>
<feature type="region of interest" description="Disordered" evidence="13">
    <location>
        <begin position="1795"/>
        <end position="1814"/>
    </location>
</feature>
<evidence type="ECO:0000256" key="6">
    <source>
        <dbReference type="ARBA" id="ARBA00022837"/>
    </source>
</evidence>
<dbReference type="FunFam" id="2.60.40.60:FF:000098">
    <property type="entry name" value="cadherin-23 isoform X1"/>
    <property type="match status" value="1"/>
</dbReference>
<dbReference type="FunFam" id="2.60.40.60:FF:000168">
    <property type="entry name" value="Cadherin-related family member 2"/>
    <property type="match status" value="1"/>
</dbReference>
<feature type="domain" description="Cadherin" evidence="15">
    <location>
        <begin position="904"/>
        <end position="1003"/>
    </location>
</feature>
<dbReference type="PROSITE" id="PS00232">
    <property type="entry name" value="CADHERIN_1"/>
    <property type="match status" value="6"/>
</dbReference>
<dbReference type="PRINTS" id="PR00205">
    <property type="entry name" value="CADHERIN"/>
</dbReference>
<name>A0AAW2II10_9NEOP</name>
<dbReference type="FunFam" id="2.60.40.60:FF:000116">
    <property type="entry name" value="Dachsous cadherin-related 2"/>
    <property type="match status" value="1"/>
</dbReference>
<feature type="domain" description="Cadherin" evidence="15">
    <location>
        <begin position="6"/>
        <end position="108"/>
    </location>
</feature>
<keyword evidence="10" id="KW-0325">Glycoprotein</keyword>
<evidence type="ECO:0000256" key="12">
    <source>
        <dbReference type="PROSITE-ProRule" id="PRU00043"/>
    </source>
</evidence>
<evidence type="ECO:0000256" key="14">
    <source>
        <dbReference type="SAM" id="Phobius"/>
    </source>
</evidence>
<evidence type="ECO:0000256" key="11">
    <source>
        <dbReference type="ARBA" id="ARBA00059331"/>
    </source>
</evidence>
<keyword evidence="4" id="KW-0732">Signal</keyword>
<feature type="domain" description="Cadherin" evidence="15">
    <location>
        <begin position="1219"/>
        <end position="1329"/>
    </location>
</feature>
<dbReference type="GO" id="GO:0005509">
    <property type="term" value="F:calcium ion binding"/>
    <property type="evidence" value="ECO:0007669"/>
    <property type="project" value="UniProtKB-UniRule"/>
</dbReference>
<comment type="caution">
    <text evidence="16">The sequence shown here is derived from an EMBL/GenBank/DDBJ whole genome shotgun (WGS) entry which is preliminary data.</text>
</comment>
<feature type="domain" description="Cadherin" evidence="15">
    <location>
        <begin position="455"/>
        <end position="568"/>
    </location>
</feature>
<keyword evidence="3 14" id="KW-0812">Transmembrane</keyword>
<feature type="domain" description="Cadherin" evidence="15">
    <location>
        <begin position="109"/>
        <end position="221"/>
    </location>
</feature>
<evidence type="ECO:0000256" key="4">
    <source>
        <dbReference type="ARBA" id="ARBA00022729"/>
    </source>
</evidence>
<feature type="region of interest" description="Disordered" evidence="13">
    <location>
        <begin position="1760"/>
        <end position="1788"/>
    </location>
</feature>
<organism evidence="16">
    <name type="scientific">Menopon gallinae</name>
    <name type="common">poultry shaft louse</name>
    <dbReference type="NCBI Taxonomy" id="328185"/>
    <lineage>
        <taxon>Eukaryota</taxon>
        <taxon>Metazoa</taxon>
        <taxon>Ecdysozoa</taxon>
        <taxon>Arthropoda</taxon>
        <taxon>Hexapoda</taxon>
        <taxon>Insecta</taxon>
        <taxon>Pterygota</taxon>
        <taxon>Neoptera</taxon>
        <taxon>Paraneoptera</taxon>
        <taxon>Psocodea</taxon>
        <taxon>Troctomorpha</taxon>
        <taxon>Phthiraptera</taxon>
        <taxon>Amblycera</taxon>
        <taxon>Menoponidae</taxon>
        <taxon>Menopon</taxon>
    </lineage>
</organism>
<dbReference type="EMBL" id="JARGDH010000001">
    <property type="protein sequence ID" value="KAL0281422.1"/>
    <property type="molecule type" value="Genomic_DNA"/>
</dbReference>
<comment type="subcellular location">
    <subcellularLocation>
        <location evidence="1">Cell membrane</location>
        <topology evidence="1">Single-pass type I membrane protein</topology>
    </subcellularLocation>
</comment>
<feature type="domain" description="Cadherin" evidence="15">
    <location>
        <begin position="1449"/>
        <end position="1572"/>
    </location>
</feature>
<protein>
    <recommendedName>
        <fullName evidence="15">Cadherin domain-containing protein</fullName>
    </recommendedName>
</protein>
<keyword evidence="6 12" id="KW-0106">Calcium</keyword>
<feature type="domain" description="Cadherin" evidence="15">
    <location>
        <begin position="335"/>
        <end position="449"/>
    </location>
</feature>
<evidence type="ECO:0000256" key="10">
    <source>
        <dbReference type="ARBA" id="ARBA00023180"/>
    </source>
</evidence>
<feature type="domain" description="Cadherin" evidence="15">
    <location>
        <begin position="673"/>
        <end position="776"/>
    </location>
</feature>
<reference evidence="16" key="1">
    <citation type="journal article" date="2024" name="Gigascience">
        <title>Chromosome-level genome of the poultry shaft louse Menopon gallinae provides insight into the host-switching and adaptive evolution of parasitic lice.</title>
        <authorList>
            <person name="Xu Y."/>
            <person name="Ma L."/>
            <person name="Liu S."/>
            <person name="Liang Y."/>
            <person name="Liu Q."/>
            <person name="He Z."/>
            <person name="Tian L."/>
            <person name="Duan Y."/>
            <person name="Cai W."/>
            <person name="Li H."/>
            <person name="Song F."/>
        </authorList>
    </citation>
    <scope>NUCLEOTIDE SEQUENCE</scope>
    <source>
        <strain evidence="16">Cailab_2023a</strain>
    </source>
</reference>
<evidence type="ECO:0000256" key="8">
    <source>
        <dbReference type="ARBA" id="ARBA00022989"/>
    </source>
</evidence>
<accession>A0AAW2II10</accession>
<sequence length="1859" mass="205608">MNNHVLKEDTPVGTIVYTLSGEDPEGSRVKYGLLGTEVLSVNPVTGEVKLVKPLDREKQDTLHLFVTLEDEVGPAHDDSNNVSGSGNNVVRVAVTVIITDVNDNPPVFVDVPYEVTVPEDTNPGSTIFRGIHLKDADITGEPLEVSCMAPERFADACQKFSVDATAVSEQQYRGVVVLRSPLDFSKRQFYQLILLATDGRHNATTVLEVRVADIQNTPPVFVNSFAGVVEENADIGTLVMTVEAKDGDTGEPRSIEYELVTNPQDYFHLDRKTGELRTAKLLDKEALADSTGVLTLKIRAHEVENGKPLADPTSVTTAEATITIKDVNDEAPRFNQRDYYVEIPENLQANTPLPRLDMSVVDPDVGSNSVFSLRLVDVSGVFAVEPAIASGSTSVTIRVANGMLDYENPNQRKFFILVVAEEVHTSPKLSSTATITVTITDVNDNAPYFENVNQVTGSFTASVSETAEPGELVKSIVAKDEDSGSFGINGIVYQLEGNGSEKFSVGRKTGVIVVAKCEMPGAPQCLDYETRPVYDLTYKATDNEGRGLSTQVSLRIVLTDANDNPPVFQHSHYRIAIDEGAKKFQQPLFVAAVDPDKTSQIEYYIVSENVPNLFSLDPHSGEITVTDKDGLNMTNVTTGTVVLIVQATDGKYSSNATVTIDVNDVNNNAPVFEQESYVAAIPEAIEANSPVETVKAHDSDSGSNAEIKYHIQKGGFGDFEINELTGEVRVTKKLDYDRHQNYSIEIVAYDGGVPKLTGTTTLTVQLINSNDKQPYFLPTTQRAEVSESAAVGDVVHNLHAVDPDVEYENALLYELTEPISAVDNNGKLVNDSLEFKDFFKVDSRTGAVFVAKPLKRDLASVVTLSVLVTDESAGTLQQGKGTLIITIIDVNDHAPTFAKPWTPENPRYNLDLIEGQVEDTIIATLTAMDADSTISYYEINPPSEFFKIDKTSGVVRLQKEIDYERERALNFTVWAHDSGIPQLSSSADVFVNVINVNDNDPVFSQSEYRASVAENSPVGTFITKVTATDVDAGSFGQVSYSLIGEHNNDFILSPDNGELRVGNPAVLDREDVGEITVQIVASDNAPPETRRAVSVPVHITILDENDNAPVFANKNYKATIVENIELNPPAKIVQVHADDPDSGAHGTVIYSIVSGNANDVFRIDVETGILYPQKPLLGQPRHFNLVVEGRDVGDFSDRANVHIEILPVNQNKPIFIMPASLNATVEVPENAGLADYLVMKVRAKDNDSGENGRISYHFKVNDTNVQETEEFFIHPETGDLRTKVILDREVKSKYELLLVAKDHGSPTWFETLRLLTVLLVDTNDNDPEFQSERYDFSVSENRPAGIEIGQVVAVDKDEGRHARIYYNIISGNEDEAFTIDRTTGKIFARISFDREVQDQYQLFIRATNDPDYFVGKEERRHRDILERDPSITNVRISILDDNDNPPKFEKQEYFAGIKSMAAVNEFIVKISAEDPDLGENGTIQYLIAASNLYQSGSSRSSGSIIPSPFNITAEGKIITAAFMAEYNQDRFILDVIAKEKAPPEREAITRVHVWVFEPNQLIRVILSRPPEEVHRERDEVIAELSNATQSLVVVDDIRYHVDVAKHVHRDWTDMYLHVVDNKTQNIVEISQVLKVIDGKYDFLKDYYTGFAIENVVPALEEVKEEKFDSALAALIALVIVLFVGCITFIVVCCCLRNWVLSLPVNDDLKKKEALIKKANLEEMNTTENPLWIEQKLKLYEEQELTMQVFIDPDNTDTMRRSSGDLPQGDNTYATIQHPNRRSSNVNGVADDARDYETLTGPHRQPHSNRSSLRGLPHSQHLYEAAMGFQGSTFQVPLPPTPPSHEHRSHGPPEFVAELL</sequence>
<evidence type="ECO:0000256" key="13">
    <source>
        <dbReference type="SAM" id="MobiDB-lite"/>
    </source>
</evidence>
<keyword evidence="9 14" id="KW-0472">Membrane</keyword>
<proteinExistence type="predicted"/>
<dbReference type="PANTHER" id="PTHR24026">
    <property type="entry name" value="FAT ATYPICAL CADHERIN-RELATED"/>
    <property type="match status" value="1"/>
</dbReference>
<keyword evidence="5" id="KW-0677">Repeat</keyword>
<evidence type="ECO:0000256" key="2">
    <source>
        <dbReference type="ARBA" id="ARBA00022475"/>
    </source>
</evidence>
<dbReference type="InterPro" id="IPR020894">
    <property type="entry name" value="Cadherin_CS"/>
</dbReference>
<dbReference type="PANTHER" id="PTHR24026:SF133">
    <property type="entry name" value="CADHERIN-RELATED FAMILY MEMBER 2"/>
    <property type="match status" value="1"/>
</dbReference>
<evidence type="ECO:0000256" key="5">
    <source>
        <dbReference type="ARBA" id="ARBA00022737"/>
    </source>
</evidence>
<comment type="function">
    <text evidence="11">Cadherins are calcium-dependent cell adhesion proteins. They preferentially interact with themselves in a homophilic manner in connecting cells.</text>
</comment>
<dbReference type="SMART" id="SM00112">
    <property type="entry name" value="CA"/>
    <property type="match status" value="14"/>
</dbReference>
<dbReference type="GO" id="GO:0007156">
    <property type="term" value="P:homophilic cell adhesion via plasma membrane adhesion molecules"/>
    <property type="evidence" value="ECO:0007669"/>
    <property type="project" value="InterPro"/>
</dbReference>
<feature type="domain" description="Cadherin" evidence="15">
    <location>
        <begin position="777"/>
        <end position="897"/>
    </location>
</feature>
<feature type="compositionally biased region" description="Polar residues" evidence="13">
    <location>
        <begin position="1768"/>
        <end position="1786"/>
    </location>
</feature>
<feature type="domain" description="Cadherin" evidence="15">
    <location>
        <begin position="1004"/>
        <end position="1111"/>
    </location>
</feature>
<feature type="domain" description="Cadherin" evidence="15">
    <location>
        <begin position="1330"/>
        <end position="1448"/>
    </location>
</feature>
<evidence type="ECO:0000256" key="1">
    <source>
        <dbReference type="ARBA" id="ARBA00004251"/>
    </source>
</evidence>
<dbReference type="FunFam" id="2.60.40.60:FF:000020">
    <property type="entry name" value="Dachsous cadherin-related 1b"/>
    <property type="match status" value="3"/>
</dbReference>
<keyword evidence="2" id="KW-1003">Cell membrane</keyword>
<evidence type="ECO:0000256" key="7">
    <source>
        <dbReference type="ARBA" id="ARBA00022889"/>
    </source>
</evidence>
<dbReference type="InterPro" id="IPR002126">
    <property type="entry name" value="Cadherin-like_dom"/>
</dbReference>
<feature type="domain" description="Cadherin" evidence="15">
    <location>
        <begin position="569"/>
        <end position="672"/>
    </location>
</feature>
<dbReference type="GO" id="GO:0060429">
    <property type="term" value="P:epithelium development"/>
    <property type="evidence" value="ECO:0007669"/>
    <property type="project" value="UniProtKB-ARBA"/>
</dbReference>
<dbReference type="Gene3D" id="2.60.40.60">
    <property type="entry name" value="Cadherins"/>
    <property type="match status" value="14"/>
</dbReference>
<dbReference type="GO" id="GO:0005886">
    <property type="term" value="C:plasma membrane"/>
    <property type="evidence" value="ECO:0007669"/>
    <property type="project" value="UniProtKB-SubCell"/>
</dbReference>
<gene>
    <name evidence="16" type="ORF">PYX00_002413</name>
</gene>
<keyword evidence="7" id="KW-0130">Cell adhesion</keyword>
<evidence type="ECO:0000256" key="3">
    <source>
        <dbReference type="ARBA" id="ARBA00022692"/>
    </source>
</evidence>
<keyword evidence="8 14" id="KW-1133">Transmembrane helix</keyword>
<evidence type="ECO:0000256" key="9">
    <source>
        <dbReference type="ARBA" id="ARBA00023136"/>
    </source>
</evidence>
<dbReference type="FunFam" id="2.60.40.60:FF:000266">
    <property type="entry name" value="Cadherin 23"/>
    <property type="match status" value="1"/>
</dbReference>
<dbReference type="InterPro" id="IPR015919">
    <property type="entry name" value="Cadherin-like_sf"/>
</dbReference>
<dbReference type="GO" id="GO:0007163">
    <property type="term" value="P:establishment or maintenance of cell polarity"/>
    <property type="evidence" value="ECO:0007669"/>
    <property type="project" value="UniProtKB-ARBA"/>
</dbReference>
<feature type="domain" description="Cadherin" evidence="15">
    <location>
        <begin position="1112"/>
        <end position="1215"/>
    </location>
</feature>